<dbReference type="InterPro" id="IPR008258">
    <property type="entry name" value="Transglycosylase_SLT_dom_1"/>
</dbReference>
<proteinExistence type="inferred from homology"/>
<evidence type="ECO:0000256" key="2">
    <source>
        <dbReference type="SAM" id="MobiDB-lite"/>
    </source>
</evidence>
<dbReference type="InterPro" id="IPR023346">
    <property type="entry name" value="Lysozyme-like_dom_sf"/>
</dbReference>
<feature type="region of interest" description="Disordered" evidence="2">
    <location>
        <begin position="218"/>
        <end position="277"/>
    </location>
</feature>
<organism evidence="4 5">
    <name type="scientific">Sphingomonas citri</name>
    <dbReference type="NCBI Taxonomy" id="2862499"/>
    <lineage>
        <taxon>Bacteria</taxon>
        <taxon>Pseudomonadati</taxon>
        <taxon>Pseudomonadota</taxon>
        <taxon>Alphaproteobacteria</taxon>
        <taxon>Sphingomonadales</taxon>
        <taxon>Sphingomonadaceae</taxon>
        <taxon>Sphingomonas</taxon>
    </lineage>
</organism>
<evidence type="ECO:0000256" key="1">
    <source>
        <dbReference type="ARBA" id="ARBA00009387"/>
    </source>
</evidence>
<dbReference type="Pfam" id="PF01464">
    <property type="entry name" value="SLT"/>
    <property type="match status" value="1"/>
</dbReference>
<name>A0ABS7BUV1_9SPHN</name>
<feature type="compositionally biased region" description="Basic and acidic residues" evidence="2">
    <location>
        <begin position="238"/>
        <end position="248"/>
    </location>
</feature>
<accession>A0ABS7BUV1</accession>
<dbReference type="EMBL" id="JAHXZN010000016">
    <property type="protein sequence ID" value="MBW6533194.1"/>
    <property type="molecule type" value="Genomic_DNA"/>
</dbReference>
<dbReference type="Proteomes" id="UP000759103">
    <property type="component" value="Unassembled WGS sequence"/>
</dbReference>
<dbReference type="Gene3D" id="1.10.530.10">
    <property type="match status" value="1"/>
</dbReference>
<protein>
    <submittedName>
        <fullName evidence="4">Lytic transglycosylase domain-containing protein</fullName>
    </submittedName>
</protein>
<evidence type="ECO:0000259" key="3">
    <source>
        <dbReference type="Pfam" id="PF01464"/>
    </source>
</evidence>
<sequence length="277" mass="29121">MKRAAKIGTKKSLETALLMASVAAPATQVSAQEPSPGYSESFESLAGRCAPSVHLRTLSAVVMQESKGYQFAIGINGKSQLPRQPRNEAEAIATVRWLLQNGYNFDAGLGQINSNNFTALGLTPDILFEPCTNLKAAAVILTQCYAKSVKSYGGQAAIHGALSCYNTGNLRRGFANGYVRKVVGQVSLPVPALSSGTVPRAAPPARQRDPVEIASVDRGHITGPRGASEAAQPSANDGMRDAFSRGPRDAFAPPPAPENLPESDTGPVRLTASVESF</sequence>
<evidence type="ECO:0000313" key="4">
    <source>
        <dbReference type="EMBL" id="MBW6533194.1"/>
    </source>
</evidence>
<dbReference type="RefSeq" id="WP_219750718.1">
    <property type="nucleotide sequence ID" value="NZ_JAHXZN010000016.1"/>
</dbReference>
<reference evidence="4 5" key="1">
    <citation type="submission" date="2021-07" db="EMBL/GenBank/DDBJ databases">
        <title>Sphingomonas sp.</title>
        <authorList>
            <person name="Feng G."/>
            <person name="Li J."/>
            <person name="Pan M."/>
        </authorList>
    </citation>
    <scope>NUCLEOTIDE SEQUENCE [LARGE SCALE GENOMIC DNA]</scope>
    <source>
        <strain evidence="4 5">RRHST34</strain>
    </source>
</reference>
<dbReference type="SUPFAM" id="SSF53955">
    <property type="entry name" value="Lysozyme-like"/>
    <property type="match status" value="1"/>
</dbReference>
<keyword evidence="5" id="KW-1185">Reference proteome</keyword>
<comment type="caution">
    <text evidence="4">The sequence shown here is derived from an EMBL/GenBank/DDBJ whole genome shotgun (WGS) entry which is preliminary data.</text>
</comment>
<evidence type="ECO:0000313" key="5">
    <source>
        <dbReference type="Proteomes" id="UP000759103"/>
    </source>
</evidence>
<gene>
    <name evidence="4" type="ORF">KZ820_20830</name>
</gene>
<feature type="domain" description="Transglycosylase SLT" evidence="3">
    <location>
        <begin position="49"/>
        <end position="180"/>
    </location>
</feature>
<dbReference type="CDD" id="cd16892">
    <property type="entry name" value="LT_VirB1-like"/>
    <property type="match status" value="1"/>
</dbReference>
<comment type="similarity">
    <text evidence="1">Belongs to the virb1 family.</text>
</comment>